<feature type="repeat" description="ANK" evidence="1">
    <location>
        <begin position="96"/>
        <end position="128"/>
    </location>
</feature>
<dbReference type="InterPro" id="IPR002110">
    <property type="entry name" value="Ankyrin_rpt"/>
</dbReference>
<dbReference type="InterPro" id="IPR036770">
    <property type="entry name" value="Ankyrin_rpt-contain_sf"/>
</dbReference>
<dbReference type="InterPro" id="IPR039323">
    <property type="entry name" value="ANKRD_45/46/60"/>
</dbReference>
<dbReference type="Proteomes" id="UP000549394">
    <property type="component" value="Unassembled WGS sequence"/>
</dbReference>
<evidence type="ECO:0000313" key="2">
    <source>
        <dbReference type="EMBL" id="CAD5119586.1"/>
    </source>
</evidence>
<dbReference type="OrthoDB" id="19174at2759"/>
<dbReference type="Pfam" id="PF13637">
    <property type="entry name" value="Ank_4"/>
    <property type="match status" value="1"/>
</dbReference>
<sequence>MASAPIMDAEIDEEIENGPIFDEEFLEKVKACKINNPDQFVSFWEMDENDINEASAEEIESNSGLMLLKAAESGNKELVERLLSSDDSVLNYQDADGYTALHRASYEGHSDVLELLLSKGANIESQTADHWTPLHSACRWNEVKSVTVLLQHGANINSLTSSSQTPLHIAANFSENSKVLELLLSQPHIDISIKNSLGETAKDICTRCNPYEYLFDMAIRHSEI</sequence>
<feature type="repeat" description="ANK" evidence="1">
    <location>
        <begin position="129"/>
        <end position="161"/>
    </location>
</feature>
<name>A0A7I8VTG3_9ANNE</name>
<gene>
    <name evidence="2" type="ORF">DGYR_LOCUS7800</name>
</gene>
<dbReference type="SMART" id="SM00248">
    <property type="entry name" value="ANK"/>
    <property type="match status" value="4"/>
</dbReference>
<keyword evidence="1" id="KW-0040">ANK repeat</keyword>
<dbReference type="PROSITE" id="PS50088">
    <property type="entry name" value="ANK_REPEAT"/>
    <property type="match status" value="2"/>
</dbReference>
<evidence type="ECO:0000256" key="1">
    <source>
        <dbReference type="PROSITE-ProRule" id="PRU00023"/>
    </source>
</evidence>
<dbReference type="AlphaFoldDB" id="A0A7I8VTG3"/>
<keyword evidence="3" id="KW-1185">Reference proteome</keyword>
<comment type="caution">
    <text evidence="2">The sequence shown here is derived from an EMBL/GenBank/DDBJ whole genome shotgun (WGS) entry which is preliminary data.</text>
</comment>
<reference evidence="2 3" key="1">
    <citation type="submission" date="2020-08" db="EMBL/GenBank/DDBJ databases">
        <authorList>
            <person name="Hejnol A."/>
        </authorList>
    </citation>
    <scope>NUCLEOTIDE SEQUENCE [LARGE SCALE GENOMIC DNA]</scope>
</reference>
<dbReference type="SUPFAM" id="SSF48403">
    <property type="entry name" value="Ankyrin repeat"/>
    <property type="match status" value="1"/>
</dbReference>
<dbReference type="Pfam" id="PF12796">
    <property type="entry name" value="Ank_2"/>
    <property type="match status" value="1"/>
</dbReference>
<dbReference type="PANTHER" id="PTHR22677:SF4">
    <property type="entry name" value="USHER SYNDROME TYPE-1G PROTEIN-LIKE PROTEIN"/>
    <property type="match status" value="1"/>
</dbReference>
<dbReference type="PANTHER" id="PTHR22677">
    <property type="entry name" value="ANKYRIN REPEAT DOMAIN-CONTAINING PROTEIN 60"/>
    <property type="match status" value="1"/>
</dbReference>
<dbReference type="EMBL" id="CAJFCJ010000010">
    <property type="protein sequence ID" value="CAD5119586.1"/>
    <property type="molecule type" value="Genomic_DNA"/>
</dbReference>
<protein>
    <submittedName>
        <fullName evidence="2">DgyrCDS8188</fullName>
    </submittedName>
</protein>
<proteinExistence type="predicted"/>
<accession>A0A7I8VTG3</accession>
<dbReference type="PROSITE" id="PS50297">
    <property type="entry name" value="ANK_REP_REGION"/>
    <property type="match status" value="2"/>
</dbReference>
<dbReference type="PRINTS" id="PR01415">
    <property type="entry name" value="ANKYRIN"/>
</dbReference>
<evidence type="ECO:0000313" key="3">
    <source>
        <dbReference type="Proteomes" id="UP000549394"/>
    </source>
</evidence>
<dbReference type="Gene3D" id="1.25.40.20">
    <property type="entry name" value="Ankyrin repeat-containing domain"/>
    <property type="match status" value="1"/>
</dbReference>
<organism evidence="2 3">
    <name type="scientific">Dimorphilus gyrociliatus</name>
    <dbReference type="NCBI Taxonomy" id="2664684"/>
    <lineage>
        <taxon>Eukaryota</taxon>
        <taxon>Metazoa</taxon>
        <taxon>Spiralia</taxon>
        <taxon>Lophotrochozoa</taxon>
        <taxon>Annelida</taxon>
        <taxon>Polychaeta</taxon>
        <taxon>Polychaeta incertae sedis</taxon>
        <taxon>Dinophilidae</taxon>
        <taxon>Dimorphilus</taxon>
    </lineage>
</organism>